<feature type="binding site" evidence="7">
    <location>
        <position position="250"/>
    </location>
    <ligand>
        <name>1D-myo-inositol 3-phosphate</name>
        <dbReference type="ChEBI" id="CHEBI:58401"/>
    </ligand>
</feature>
<evidence type="ECO:0000256" key="8">
    <source>
        <dbReference type="SAM" id="MobiDB-lite"/>
    </source>
</evidence>
<feature type="binding site" evidence="7">
    <location>
        <position position="270"/>
    </location>
    <ligand>
        <name>1D-myo-inositol 3-phosphate</name>
        <dbReference type="ChEBI" id="CHEBI:58401"/>
    </ligand>
</feature>
<dbReference type="Pfam" id="PF13579">
    <property type="entry name" value="Glyco_trans_4_4"/>
    <property type="match status" value="1"/>
</dbReference>
<evidence type="ECO:0000256" key="5">
    <source>
        <dbReference type="ARBA" id="ARBA00022842"/>
    </source>
</evidence>
<dbReference type="Proteomes" id="UP000253318">
    <property type="component" value="Unassembled WGS sequence"/>
</dbReference>
<proteinExistence type="inferred from homology"/>
<keyword evidence="12" id="KW-1185">Reference proteome</keyword>
<dbReference type="InterPro" id="IPR050194">
    <property type="entry name" value="Glycosyltransferase_grp1"/>
</dbReference>
<feature type="region of interest" description="Disordered" evidence="8">
    <location>
        <begin position="1"/>
        <end position="81"/>
    </location>
</feature>
<feature type="binding site" evidence="7">
    <location>
        <position position="422"/>
    </location>
    <ligand>
        <name>Mg(2+)</name>
        <dbReference type="ChEBI" id="CHEBI:18420"/>
    </ligand>
</feature>
<reference evidence="11 12" key="1">
    <citation type="submission" date="2018-04" db="EMBL/GenBank/DDBJ databases">
        <title>Novel actinobacteria from marine sediment.</title>
        <authorList>
            <person name="Ng Z.Y."/>
            <person name="Tan G.Y.A."/>
        </authorList>
    </citation>
    <scope>NUCLEOTIDE SEQUENCE [LARGE SCALE GENOMIC DNA]</scope>
    <source>
        <strain evidence="11 12">TPS81</strain>
    </source>
</reference>
<sequence>MPDTPGRPDPGPPAPPLPGTGPPRGPTPRRPGESGRFRGPRRAAPDRGGRTRPRTPVAVRARPPVHHGNSTPLRDCSPKGRWRVRRCTGKGTTAVVRNAPGPRGALAGRAEPPVLSRIATISLHTSPLDQPGTGDAGGMNVYIVEVARRLAERGVAVDIFTRATRMDQQAEVEMAPGVTVRHIAAGPFGTLDKHTLARHLCPFVFGVLQTEARNEPGHYDLVHGHYWLSGRAGMAAAQRWGVPLVQSMHTLARVKNAALAEGDAPEPEARVRGEDQLVRAADHLVANTADEARQLVRYYDADPGRVGTVPPGVDLDVFTPGSRAAALRRIGLPEDTELLLFVGRVQRLKAPDVLLRAAAALLDRDPALRGRLAVAVVGGLSGSDRGEPRRLAELARSLGIADLVRMEPPRSRAELAHYYRAATATVVPSHSESFGLVAVESQACGTPVVAARVGGLPTAVADGVSGVLVDGHDPEDYARVLHRMVAEPSWRAAFGAAAVRHAARLSWSATVDGLLDVYHGTLAGRRLPVAANQ</sequence>
<protein>
    <recommendedName>
        <fullName evidence="7">D-inositol-3-phosphate glycosyltransferase</fullName>
        <ecNumber evidence="7">2.4.1.250</ecNumber>
    </recommendedName>
    <alternativeName>
        <fullName evidence="7">N-acetylglucosamine-inositol-phosphate N-acetylglucosaminyltransferase</fullName>
        <shortName evidence="7">GlcNAc-Ins-P N-acetylglucosaminyltransferase</shortName>
    </alternativeName>
</protein>
<name>A0A368T871_9ACTN</name>
<keyword evidence="5 7" id="KW-0460">Magnesium</keyword>
<evidence type="ECO:0000313" key="12">
    <source>
        <dbReference type="Proteomes" id="UP000253318"/>
    </source>
</evidence>
<dbReference type="GO" id="GO:0008375">
    <property type="term" value="F:acetylglucosaminyltransferase activity"/>
    <property type="evidence" value="ECO:0007669"/>
    <property type="project" value="UniProtKB-UniRule"/>
</dbReference>
<feature type="binding site" evidence="7">
    <location>
        <position position="344"/>
    </location>
    <ligand>
        <name>UDP-N-acetyl-alpha-D-glucosamine</name>
        <dbReference type="ChEBI" id="CHEBI:57705"/>
    </ligand>
</feature>
<accession>A0A368T871</accession>
<keyword evidence="3 7" id="KW-0808">Transferase</keyword>
<feature type="binding site" evidence="7">
    <location>
        <position position="432"/>
    </location>
    <ligand>
        <name>UDP-N-acetyl-alpha-D-glucosamine</name>
        <dbReference type="ChEBI" id="CHEBI:57705"/>
    </ligand>
</feature>
<feature type="binding site" evidence="7">
    <location>
        <position position="420"/>
    </location>
    <ligand>
        <name>Mg(2+)</name>
        <dbReference type="ChEBI" id="CHEBI:18420"/>
    </ligand>
</feature>
<feature type="binding site" evidence="7">
    <location>
        <begin position="130"/>
        <end position="131"/>
    </location>
    <ligand>
        <name>UDP-N-acetyl-alpha-D-glucosamine</name>
        <dbReference type="ChEBI" id="CHEBI:57705"/>
    </ligand>
</feature>
<feature type="domain" description="Glycosyl transferase family 1" evidence="9">
    <location>
        <begin position="328"/>
        <end position="498"/>
    </location>
</feature>
<gene>
    <name evidence="7 11" type="primary">mshA</name>
    <name evidence="11" type="ORF">DEF24_08040</name>
</gene>
<dbReference type="Pfam" id="PF00534">
    <property type="entry name" value="Glycos_transf_1"/>
    <property type="match status" value="1"/>
</dbReference>
<feature type="binding site" evidence="7">
    <location>
        <position position="124"/>
    </location>
    <ligand>
        <name>1D-myo-inositol 3-phosphate</name>
        <dbReference type="ChEBI" id="CHEBI:58401"/>
    </ligand>
</feature>
<feature type="binding site" evidence="7">
    <location>
        <position position="440"/>
    </location>
    <ligand>
        <name>UDP-N-acetyl-alpha-D-glucosamine</name>
        <dbReference type="ChEBI" id="CHEBI:57705"/>
    </ligand>
</feature>
<organism evidence="11 12">
    <name type="scientific">Marinitenerispora sediminis</name>
    <dbReference type="NCBI Taxonomy" id="1931232"/>
    <lineage>
        <taxon>Bacteria</taxon>
        <taxon>Bacillati</taxon>
        <taxon>Actinomycetota</taxon>
        <taxon>Actinomycetes</taxon>
        <taxon>Streptosporangiales</taxon>
        <taxon>Nocardiopsidaceae</taxon>
        <taxon>Marinitenerispora</taxon>
    </lineage>
</organism>
<evidence type="ECO:0000256" key="2">
    <source>
        <dbReference type="ARBA" id="ARBA00022676"/>
    </source>
</evidence>
<dbReference type="HAMAP" id="MF_01695">
    <property type="entry name" value="MshA"/>
    <property type="match status" value="1"/>
</dbReference>
<dbReference type="GO" id="GO:0000287">
    <property type="term" value="F:magnesium ion binding"/>
    <property type="evidence" value="ECO:0007669"/>
    <property type="project" value="UniProtKB-UniRule"/>
</dbReference>
<evidence type="ECO:0000256" key="7">
    <source>
        <dbReference type="HAMAP-Rule" id="MF_01695"/>
    </source>
</evidence>
<feature type="domain" description="Glycosyltransferase subfamily 4-like N-terminal" evidence="10">
    <location>
        <begin position="137"/>
        <end position="312"/>
    </location>
</feature>
<comment type="caution">
    <text evidence="11">The sequence shown here is derived from an EMBL/GenBank/DDBJ whole genome shotgun (WGS) entry which is preliminary data.</text>
</comment>
<evidence type="ECO:0000259" key="9">
    <source>
        <dbReference type="Pfam" id="PF00534"/>
    </source>
</evidence>
<dbReference type="AlphaFoldDB" id="A0A368T871"/>
<feature type="binding site" evidence="7">
    <location>
        <position position="349"/>
    </location>
    <ligand>
        <name>UDP-N-acetyl-alpha-D-glucosamine</name>
        <dbReference type="ChEBI" id="CHEBI:57705"/>
    </ligand>
</feature>
<evidence type="ECO:0000256" key="1">
    <source>
        <dbReference type="ARBA" id="ARBA00008449"/>
    </source>
</evidence>
<dbReference type="PANTHER" id="PTHR45947">
    <property type="entry name" value="SULFOQUINOVOSYL TRANSFERASE SQD2"/>
    <property type="match status" value="1"/>
</dbReference>
<dbReference type="PANTHER" id="PTHR45947:SF13">
    <property type="entry name" value="TRANSFERASE"/>
    <property type="match status" value="1"/>
</dbReference>
<dbReference type="GO" id="GO:0102710">
    <property type="term" value="F:D-inositol-3-phosphate glycosyltransferase activity"/>
    <property type="evidence" value="ECO:0007669"/>
    <property type="project" value="UniProtKB-EC"/>
</dbReference>
<dbReference type="EMBL" id="QEIN01000047">
    <property type="protein sequence ID" value="RCV60092.1"/>
    <property type="molecule type" value="Genomic_DNA"/>
</dbReference>
<dbReference type="SUPFAM" id="SSF53756">
    <property type="entry name" value="UDP-Glycosyltransferase/glycogen phosphorylase"/>
    <property type="match status" value="1"/>
</dbReference>
<feature type="binding site" evidence="7">
    <location>
        <position position="410"/>
    </location>
    <ligand>
        <name>UDP-N-acetyl-alpha-D-glucosamine</name>
        <dbReference type="ChEBI" id="CHEBI:57705"/>
    </ligand>
</feature>
<evidence type="ECO:0000313" key="11">
    <source>
        <dbReference type="EMBL" id="RCV60092.1"/>
    </source>
</evidence>
<dbReference type="GO" id="GO:0010125">
    <property type="term" value="P:mycothiol biosynthetic process"/>
    <property type="evidence" value="ECO:0007669"/>
    <property type="project" value="UniProtKB-UniRule"/>
</dbReference>
<dbReference type="InterPro" id="IPR017814">
    <property type="entry name" value="Mycothiol_biosynthesis_MshA"/>
</dbReference>
<feature type="binding site" evidence="7">
    <location>
        <position position="446"/>
    </location>
    <ligand>
        <name>Mg(2+)</name>
        <dbReference type="ChEBI" id="CHEBI:18420"/>
    </ligand>
</feature>
<evidence type="ECO:0000259" key="10">
    <source>
        <dbReference type="Pfam" id="PF13579"/>
    </source>
</evidence>
<comment type="similarity">
    <text evidence="1 7">Belongs to the glycosyltransferase group 1 family. MshA subfamily.</text>
</comment>
<feature type="binding site" evidence="7">
    <location>
        <position position="419"/>
    </location>
    <ligand>
        <name>Mg(2+)</name>
        <dbReference type="ChEBI" id="CHEBI:18420"/>
    </ligand>
</feature>
<dbReference type="OrthoDB" id="9810929at2"/>
<dbReference type="InterPro" id="IPR001296">
    <property type="entry name" value="Glyco_trans_1"/>
</dbReference>
<dbReference type="EC" id="2.4.1.250" evidence="7"/>
<feature type="binding site" evidence="7">
    <location>
        <position position="226"/>
    </location>
    <ligand>
        <name>1D-myo-inositol 3-phosphate</name>
        <dbReference type="ChEBI" id="CHEBI:58401"/>
    </ligand>
</feature>
<keyword evidence="2 7" id="KW-0328">Glycosyltransferase</keyword>
<feature type="binding site" evidence="7">
    <location>
        <position position="138"/>
    </location>
    <ligand>
        <name>UDP-N-acetyl-alpha-D-glucosamine</name>
        <dbReference type="ChEBI" id="CHEBI:57705"/>
    </ligand>
</feature>
<comment type="catalytic activity">
    <reaction evidence="6 7">
        <text>1D-myo-inositol 3-phosphate + UDP-N-acetyl-alpha-D-glucosamine = 1D-myo-inositol 2-acetamido-2-deoxy-alpha-D-glucopyranoside 3-phosphate + UDP + H(+)</text>
        <dbReference type="Rhea" id="RHEA:26188"/>
        <dbReference type="ChEBI" id="CHEBI:15378"/>
        <dbReference type="ChEBI" id="CHEBI:57705"/>
        <dbReference type="ChEBI" id="CHEBI:58223"/>
        <dbReference type="ChEBI" id="CHEBI:58401"/>
        <dbReference type="ChEBI" id="CHEBI:58892"/>
        <dbReference type="EC" id="2.4.1.250"/>
    </reaction>
</comment>
<dbReference type="Gene3D" id="3.40.50.2000">
    <property type="entry name" value="Glycogen Phosphorylase B"/>
    <property type="match status" value="2"/>
</dbReference>
<feature type="binding site" evidence="7">
    <location>
        <position position="193"/>
    </location>
    <ligand>
        <name>1D-myo-inositol 3-phosphate</name>
        <dbReference type="ChEBI" id="CHEBI:58401"/>
    </ligand>
</feature>
<comment type="subunit">
    <text evidence="7">Homodimer.</text>
</comment>
<evidence type="ECO:0000256" key="4">
    <source>
        <dbReference type="ARBA" id="ARBA00022723"/>
    </source>
</evidence>
<keyword evidence="4 7" id="KW-0479">Metal-binding</keyword>
<feature type="binding site" evidence="7">
    <location>
        <begin position="135"/>
        <end position="140"/>
    </location>
    <ligand>
        <name>1D-myo-inositol 3-phosphate</name>
        <dbReference type="ChEBI" id="CHEBI:58401"/>
    </ligand>
</feature>
<dbReference type="NCBIfam" id="TIGR03449">
    <property type="entry name" value="mycothiol_MshA"/>
    <property type="match status" value="1"/>
</dbReference>
<evidence type="ECO:0000256" key="6">
    <source>
        <dbReference type="ARBA" id="ARBA00048131"/>
    </source>
</evidence>
<evidence type="ECO:0000256" key="3">
    <source>
        <dbReference type="ARBA" id="ARBA00022679"/>
    </source>
</evidence>
<comment type="function">
    <text evidence="7">Catalyzes the transfer of a N-acetyl-glucosamine moiety to 1D-myo-inositol 3-phosphate to produce 1D-myo-inositol 2-acetamido-2-deoxy-glucopyranoside 3-phosphate in the mycothiol biosynthesis pathway.</text>
</comment>
<dbReference type="InterPro" id="IPR028098">
    <property type="entry name" value="Glyco_trans_4-like_N"/>
</dbReference>
<feature type="compositionally biased region" description="Pro residues" evidence="8">
    <location>
        <begin position="1"/>
        <end position="29"/>
    </location>
</feature>